<feature type="domain" description="G" evidence="1">
    <location>
        <begin position="14"/>
        <end position="103"/>
    </location>
</feature>
<comment type="caution">
    <text evidence="4">The sequence shown here is derived from an EMBL/GenBank/DDBJ whole genome shotgun (WGS) entry which is preliminary data.</text>
</comment>
<dbReference type="InterPro" id="IPR005225">
    <property type="entry name" value="Small_GTP-bd"/>
</dbReference>
<sequence>MAGNTTPSPERLHIVVVGKRNSGKSSLVNALTGQAASLVSDVPGTTTDPVRKAIEIPEAGPCLLIDTAGFDDDASGLGGKRIKATEAALDSADIVIFIFTDGDSCEREWFRKISLKDIPVIPTVNVMPKGCGNHASGKPMPAEEITGQPPVIVNAATGEGRERLFGAIRDIRSKESRRSVTGDLVKEGDLVMLVMPQDSGAPEGRLILPQSRTIRELLEKKCTVVCCTPEGMEDALKRTAAAPHLIITDSQAFDTAWRLKPEGSLITSFSILFAALKGDVRTFLKGAEALDGLTGRSRILIAEACTHAPASEDIGRVKIPGMLRKRFGEGICIDIVSGKDFPEDLTGYDLIIHCGACMFNRRLVLSRIRAAAAQNVPITNYGMTLAWAGGILGKVALPEEAGTPATGKRD</sequence>
<dbReference type="PANTHER" id="PTHR42714:SF6">
    <property type="entry name" value="TRANSLATION INITIATION FACTOR IF-2"/>
    <property type="match status" value="1"/>
</dbReference>
<proteinExistence type="predicted"/>
<dbReference type="Gene3D" id="3.40.50.11410">
    <property type="match status" value="1"/>
</dbReference>
<evidence type="ECO:0000313" key="5">
    <source>
        <dbReference type="Proteomes" id="UP000771749"/>
    </source>
</evidence>
<feature type="domain" description="Hydrogen maturase F dimerization" evidence="2">
    <location>
        <begin position="181"/>
        <end position="278"/>
    </location>
</feature>
<dbReference type="Proteomes" id="UP000771749">
    <property type="component" value="Unassembled WGS sequence"/>
</dbReference>
<dbReference type="Pfam" id="PF01926">
    <property type="entry name" value="MMR_HSR1"/>
    <property type="match status" value="1"/>
</dbReference>
<dbReference type="PANTHER" id="PTHR42714">
    <property type="entry name" value="TRNA MODIFICATION GTPASE GTPBP3"/>
    <property type="match status" value="1"/>
</dbReference>
<dbReference type="CDD" id="cd00880">
    <property type="entry name" value="Era_like"/>
    <property type="match status" value="1"/>
</dbReference>
<dbReference type="InterPro" id="IPR040644">
    <property type="entry name" value="HydF_tetramer"/>
</dbReference>
<dbReference type="InterPro" id="IPR041606">
    <property type="entry name" value="HydF_dimer"/>
</dbReference>
<dbReference type="InterPro" id="IPR027417">
    <property type="entry name" value="P-loop_NTPase"/>
</dbReference>
<dbReference type="Gene3D" id="3.40.50.300">
    <property type="entry name" value="P-loop containing nucleotide triphosphate hydrolases"/>
    <property type="match status" value="1"/>
</dbReference>
<dbReference type="NCBIfam" id="TIGR00231">
    <property type="entry name" value="small_GTP"/>
    <property type="match status" value="1"/>
</dbReference>
<dbReference type="Gene3D" id="3.40.50.11420">
    <property type="match status" value="1"/>
</dbReference>
<dbReference type="GO" id="GO:0005525">
    <property type="term" value="F:GTP binding"/>
    <property type="evidence" value="ECO:0007669"/>
    <property type="project" value="InterPro"/>
</dbReference>
<dbReference type="GO" id="GO:0002098">
    <property type="term" value="P:tRNA wobble uridine modification"/>
    <property type="evidence" value="ECO:0007669"/>
    <property type="project" value="TreeGrafter"/>
</dbReference>
<dbReference type="GO" id="GO:0030488">
    <property type="term" value="P:tRNA methylation"/>
    <property type="evidence" value="ECO:0007669"/>
    <property type="project" value="TreeGrafter"/>
</dbReference>
<dbReference type="EMBL" id="JADIMJ010000010">
    <property type="protein sequence ID" value="MBO8453194.1"/>
    <property type="molecule type" value="Genomic_DNA"/>
</dbReference>
<dbReference type="AlphaFoldDB" id="A0A940DLY2"/>
<accession>A0A940DLY2</accession>
<reference evidence="4" key="1">
    <citation type="submission" date="2020-10" db="EMBL/GenBank/DDBJ databases">
        <authorList>
            <person name="Gilroy R."/>
        </authorList>
    </citation>
    <scope>NUCLEOTIDE SEQUENCE</scope>
    <source>
        <strain evidence="4">F1-3629</strain>
    </source>
</reference>
<dbReference type="NCBIfam" id="TIGR03918">
    <property type="entry name" value="GTP_HydF"/>
    <property type="match status" value="1"/>
</dbReference>
<organism evidence="4 5">
    <name type="scientific">Candidatus Cryptobacteroides gallistercoris</name>
    <dbReference type="NCBI Taxonomy" id="2840765"/>
    <lineage>
        <taxon>Bacteria</taxon>
        <taxon>Pseudomonadati</taxon>
        <taxon>Bacteroidota</taxon>
        <taxon>Bacteroidia</taxon>
        <taxon>Bacteroidales</taxon>
        <taxon>Candidatus Cryptobacteroides</taxon>
    </lineage>
</organism>
<protein>
    <submittedName>
        <fullName evidence="4">[FeFe] hydrogenase H-cluster maturation GTPase HydF</fullName>
    </submittedName>
</protein>
<dbReference type="InterPro" id="IPR023873">
    <property type="entry name" value="FeFe-hyd_GTPase_HydF"/>
</dbReference>
<evidence type="ECO:0000259" key="1">
    <source>
        <dbReference type="Pfam" id="PF01926"/>
    </source>
</evidence>
<dbReference type="GO" id="GO:0005737">
    <property type="term" value="C:cytoplasm"/>
    <property type="evidence" value="ECO:0007669"/>
    <property type="project" value="TreeGrafter"/>
</dbReference>
<name>A0A940DLY2_9BACT</name>
<dbReference type="Pfam" id="PF18133">
    <property type="entry name" value="HydF_tetramer"/>
    <property type="match status" value="1"/>
</dbReference>
<dbReference type="InterPro" id="IPR006073">
    <property type="entry name" value="GTP-bd"/>
</dbReference>
<reference evidence="4" key="2">
    <citation type="journal article" date="2021" name="PeerJ">
        <title>Extensive microbial diversity within the chicken gut microbiome revealed by metagenomics and culture.</title>
        <authorList>
            <person name="Gilroy R."/>
            <person name="Ravi A."/>
            <person name="Getino M."/>
            <person name="Pursley I."/>
            <person name="Horton D.L."/>
            <person name="Alikhan N.F."/>
            <person name="Baker D."/>
            <person name="Gharbi K."/>
            <person name="Hall N."/>
            <person name="Watson M."/>
            <person name="Adriaenssens E.M."/>
            <person name="Foster-Nyarko E."/>
            <person name="Jarju S."/>
            <person name="Secka A."/>
            <person name="Antonio M."/>
            <person name="Oren A."/>
            <person name="Chaudhuri R.R."/>
            <person name="La Ragione R."/>
            <person name="Hildebrand F."/>
            <person name="Pallen M.J."/>
        </authorList>
    </citation>
    <scope>NUCLEOTIDE SEQUENCE</scope>
    <source>
        <strain evidence="4">F1-3629</strain>
    </source>
</reference>
<evidence type="ECO:0000259" key="2">
    <source>
        <dbReference type="Pfam" id="PF18128"/>
    </source>
</evidence>
<dbReference type="Pfam" id="PF18128">
    <property type="entry name" value="HydF_dimer"/>
    <property type="match status" value="1"/>
</dbReference>
<evidence type="ECO:0000313" key="4">
    <source>
        <dbReference type="EMBL" id="MBO8453194.1"/>
    </source>
</evidence>
<gene>
    <name evidence="4" type="primary">hydF</name>
    <name evidence="4" type="ORF">IAC07_00545</name>
</gene>
<feature type="domain" description="Hydrogen maturase F tetramerization" evidence="3">
    <location>
        <begin position="282"/>
        <end position="394"/>
    </location>
</feature>
<dbReference type="SUPFAM" id="SSF52540">
    <property type="entry name" value="P-loop containing nucleoside triphosphate hydrolases"/>
    <property type="match status" value="1"/>
</dbReference>
<evidence type="ECO:0000259" key="3">
    <source>
        <dbReference type="Pfam" id="PF18133"/>
    </source>
</evidence>